<sequence>MGSIESTVSYGPVYFNTQPNMQLSLTDANILDALTLNNLLQIVNPRCRLYDVSNQTILVETNFARSKVTTRRHIKWEEIDFPTSRTLDSVISPNQLTDAVTNSDLSHISQNFDGKICIQSYDNSYASHRQSLTNNNRKILPAIHHIFPIEPIYGPARDRVASLHTLASNSNSLVEKVNIDPRTNIVQVNDDVSYKDIPSVSEMEFDPNILNDSTPT</sequence>
<protein>
    <submittedName>
        <fullName evidence="1">Uncharacterized protein</fullName>
    </submittedName>
</protein>
<dbReference type="AlphaFoldDB" id="A0A9J5X2M4"/>
<keyword evidence="2" id="KW-1185">Reference proteome</keyword>
<proteinExistence type="predicted"/>
<comment type="caution">
    <text evidence="1">The sequence shown here is derived from an EMBL/GenBank/DDBJ whole genome shotgun (WGS) entry which is preliminary data.</text>
</comment>
<gene>
    <name evidence="1" type="ORF">H5410_052175</name>
</gene>
<dbReference type="EMBL" id="JACXVP010000010">
    <property type="protein sequence ID" value="KAG5581548.1"/>
    <property type="molecule type" value="Genomic_DNA"/>
</dbReference>
<name>A0A9J5X2M4_SOLCO</name>
<reference evidence="1 2" key="1">
    <citation type="submission" date="2020-09" db="EMBL/GenBank/DDBJ databases">
        <title>De no assembly of potato wild relative species, Solanum commersonii.</title>
        <authorList>
            <person name="Cho K."/>
        </authorList>
    </citation>
    <scope>NUCLEOTIDE SEQUENCE [LARGE SCALE GENOMIC DNA]</scope>
    <source>
        <strain evidence="1">LZ3.2</strain>
        <tissue evidence="1">Leaf</tissue>
    </source>
</reference>
<accession>A0A9J5X2M4</accession>
<dbReference type="Proteomes" id="UP000824120">
    <property type="component" value="Chromosome 10"/>
</dbReference>
<evidence type="ECO:0000313" key="1">
    <source>
        <dbReference type="EMBL" id="KAG5581548.1"/>
    </source>
</evidence>
<dbReference type="OrthoDB" id="1436172at2759"/>
<evidence type="ECO:0000313" key="2">
    <source>
        <dbReference type="Proteomes" id="UP000824120"/>
    </source>
</evidence>
<organism evidence="1 2">
    <name type="scientific">Solanum commersonii</name>
    <name type="common">Commerson's wild potato</name>
    <name type="synonym">Commerson's nightshade</name>
    <dbReference type="NCBI Taxonomy" id="4109"/>
    <lineage>
        <taxon>Eukaryota</taxon>
        <taxon>Viridiplantae</taxon>
        <taxon>Streptophyta</taxon>
        <taxon>Embryophyta</taxon>
        <taxon>Tracheophyta</taxon>
        <taxon>Spermatophyta</taxon>
        <taxon>Magnoliopsida</taxon>
        <taxon>eudicotyledons</taxon>
        <taxon>Gunneridae</taxon>
        <taxon>Pentapetalae</taxon>
        <taxon>asterids</taxon>
        <taxon>lamiids</taxon>
        <taxon>Solanales</taxon>
        <taxon>Solanaceae</taxon>
        <taxon>Solanoideae</taxon>
        <taxon>Solaneae</taxon>
        <taxon>Solanum</taxon>
    </lineage>
</organism>